<keyword evidence="3" id="KW-1185">Reference proteome</keyword>
<evidence type="ECO:0000256" key="1">
    <source>
        <dbReference type="SAM" id="Phobius"/>
    </source>
</evidence>
<feature type="transmembrane region" description="Helical" evidence="1">
    <location>
        <begin position="58"/>
        <end position="83"/>
    </location>
</feature>
<sequence>MIDNLGFAFDGAWRVLLVSLVFGAGLPVVYALGIRSLAWSAGGDAEVSHARPHPLGKVVAALCLAVVLAGVVLGITIIAATGFGKAVSFEHGYPTIVAKES</sequence>
<evidence type="ECO:0000313" key="3">
    <source>
        <dbReference type="Proteomes" id="UP001596135"/>
    </source>
</evidence>
<dbReference type="RefSeq" id="WP_379157416.1">
    <property type="nucleotide sequence ID" value="NZ_JBHSRJ010000008.1"/>
</dbReference>
<organism evidence="2 3">
    <name type="scientific">Nocardioides hankookensis</name>
    <dbReference type="NCBI Taxonomy" id="443157"/>
    <lineage>
        <taxon>Bacteria</taxon>
        <taxon>Bacillati</taxon>
        <taxon>Actinomycetota</taxon>
        <taxon>Actinomycetes</taxon>
        <taxon>Propionibacteriales</taxon>
        <taxon>Nocardioidaceae</taxon>
        <taxon>Nocardioides</taxon>
    </lineage>
</organism>
<proteinExistence type="predicted"/>
<keyword evidence="1" id="KW-0812">Transmembrane</keyword>
<protein>
    <submittedName>
        <fullName evidence="2">Uncharacterized protein</fullName>
    </submittedName>
</protein>
<feature type="transmembrane region" description="Helical" evidence="1">
    <location>
        <begin position="12"/>
        <end position="38"/>
    </location>
</feature>
<dbReference type="Proteomes" id="UP001596135">
    <property type="component" value="Unassembled WGS sequence"/>
</dbReference>
<gene>
    <name evidence="2" type="ORF">ACFPYL_18100</name>
</gene>
<comment type="caution">
    <text evidence="2">The sequence shown here is derived from an EMBL/GenBank/DDBJ whole genome shotgun (WGS) entry which is preliminary data.</text>
</comment>
<accession>A0ABW1LM58</accession>
<keyword evidence="1" id="KW-1133">Transmembrane helix</keyword>
<keyword evidence="1" id="KW-0472">Membrane</keyword>
<name>A0ABW1LM58_9ACTN</name>
<dbReference type="EMBL" id="JBHSRJ010000008">
    <property type="protein sequence ID" value="MFC6045005.1"/>
    <property type="molecule type" value="Genomic_DNA"/>
</dbReference>
<reference evidence="3" key="1">
    <citation type="journal article" date="2019" name="Int. J. Syst. Evol. Microbiol.">
        <title>The Global Catalogue of Microorganisms (GCM) 10K type strain sequencing project: providing services to taxonomists for standard genome sequencing and annotation.</title>
        <authorList>
            <consortium name="The Broad Institute Genomics Platform"/>
            <consortium name="The Broad Institute Genome Sequencing Center for Infectious Disease"/>
            <person name="Wu L."/>
            <person name="Ma J."/>
        </authorList>
    </citation>
    <scope>NUCLEOTIDE SEQUENCE [LARGE SCALE GENOMIC DNA]</scope>
    <source>
        <strain evidence="3">CCUG 54522</strain>
    </source>
</reference>
<evidence type="ECO:0000313" key="2">
    <source>
        <dbReference type="EMBL" id="MFC6045005.1"/>
    </source>
</evidence>